<dbReference type="InterPro" id="IPR046373">
    <property type="entry name" value="Acyl-CoA_Oxase/DH_mid-dom_sf"/>
</dbReference>
<organism evidence="9 10">
    <name type="scientific">Ditylenchus destructor</name>
    <dbReference type="NCBI Taxonomy" id="166010"/>
    <lineage>
        <taxon>Eukaryota</taxon>
        <taxon>Metazoa</taxon>
        <taxon>Ecdysozoa</taxon>
        <taxon>Nematoda</taxon>
        <taxon>Chromadorea</taxon>
        <taxon>Rhabditida</taxon>
        <taxon>Tylenchina</taxon>
        <taxon>Tylenchomorpha</taxon>
        <taxon>Sphaerularioidea</taxon>
        <taxon>Anguinidae</taxon>
        <taxon>Anguininae</taxon>
        <taxon>Ditylenchus</taxon>
    </lineage>
</organism>
<evidence type="ECO:0000256" key="2">
    <source>
        <dbReference type="ARBA" id="ARBA00009347"/>
    </source>
</evidence>
<dbReference type="InterPro" id="IPR036250">
    <property type="entry name" value="AcylCo_DH-like_C"/>
</dbReference>
<keyword evidence="4 5" id="KW-0274">FAD</keyword>
<feature type="domain" description="Acyl-CoA oxidase/dehydrogenase middle" evidence="7">
    <location>
        <begin position="132"/>
        <end position="227"/>
    </location>
</feature>
<dbReference type="SUPFAM" id="SSF56645">
    <property type="entry name" value="Acyl-CoA dehydrogenase NM domain-like"/>
    <property type="match status" value="1"/>
</dbReference>
<name>A0AAD4QVL9_9BILA</name>
<dbReference type="AlphaFoldDB" id="A0AAD4QVL9"/>
<evidence type="ECO:0000313" key="10">
    <source>
        <dbReference type="Proteomes" id="UP001201812"/>
    </source>
</evidence>
<dbReference type="InterPro" id="IPR006089">
    <property type="entry name" value="Acyl-CoA_DH_CS"/>
</dbReference>
<evidence type="ECO:0000256" key="5">
    <source>
        <dbReference type="RuleBase" id="RU362125"/>
    </source>
</evidence>
<dbReference type="Gene3D" id="1.20.140.10">
    <property type="entry name" value="Butyryl-CoA Dehydrogenase, subunit A, domain 3"/>
    <property type="match status" value="1"/>
</dbReference>
<evidence type="ECO:0000259" key="7">
    <source>
        <dbReference type="Pfam" id="PF02770"/>
    </source>
</evidence>
<dbReference type="PROSITE" id="PS00073">
    <property type="entry name" value="ACYL_COA_DH_2"/>
    <property type="match status" value="1"/>
</dbReference>
<dbReference type="GO" id="GO:0006552">
    <property type="term" value="P:L-leucine catabolic process"/>
    <property type="evidence" value="ECO:0007669"/>
    <property type="project" value="TreeGrafter"/>
</dbReference>
<evidence type="ECO:0000259" key="8">
    <source>
        <dbReference type="Pfam" id="PF02771"/>
    </source>
</evidence>
<evidence type="ECO:0000313" key="9">
    <source>
        <dbReference type="EMBL" id="KAI1704131.1"/>
    </source>
</evidence>
<dbReference type="InterPro" id="IPR037069">
    <property type="entry name" value="AcylCoA_DH/ox_N_sf"/>
</dbReference>
<evidence type="ECO:0000256" key="3">
    <source>
        <dbReference type="ARBA" id="ARBA00022630"/>
    </source>
</evidence>
<dbReference type="FunFam" id="1.20.140.10:FF:000003">
    <property type="entry name" value="isovaleryl-CoA dehydrogenase, mitochondrial"/>
    <property type="match status" value="1"/>
</dbReference>
<keyword evidence="10" id="KW-1185">Reference proteome</keyword>
<dbReference type="Pfam" id="PF02770">
    <property type="entry name" value="Acyl-CoA_dh_M"/>
    <property type="match status" value="1"/>
</dbReference>
<sequence length="395" mass="43651">MHSLIRNSSNLLLRSATFACSSSASIATYPIDDQLFGLSEEQQQLRESVFQLAQKELAPYAEKIDKENGFSRLREFWKLLGQQGLLGITVPVAYGGSERTYFDHCLVMEEHGSHEQMQKYLPKLIDGTHIGALAMSESSAGSDVVSMRLTAERKSDRYVLNGSKFWITNGPDADVVIVYAKTNPREKSHGITAFIVERDYPGFSRAPKLDKLGMRGSNTCELIFENCEVPAENVLGAVDKGVYVLMTGLDIERLVLAAGPLGLMQAACDVAFNYAHQREAFGTKIATFQLMQGKLADMYTRVSACRSYLYTIARNSVGTLNSKDSAGVILYLAENATQVCLDAIQVLGGNGYINDYPTGRLLRDAKLYEIGAGTSEVRRLVIGRSLNKEYLEQYL</sequence>
<evidence type="ECO:0000256" key="1">
    <source>
        <dbReference type="ARBA" id="ARBA00001974"/>
    </source>
</evidence>
<dbReference type="InterPro" id="IPR009075">
    <property type="entry name" value="AcylCo_DH/oxidase_C"/>
</dbReference>
<dbReference type="PANTHER" id="PTHR43884">
    <property type="entry name" value="ACYL-COA DEHYDROGENASE"/>
    <property type="match status" value="1"/>
</dbReference>
<dbReference type="GO" id="GO:0008470">
    <property type="term" value="F:3-methylbutanoyl-CoA dehydrogenase activity"/>
    <property type="evidence" value="ECO:0007669"/>
    <property type="project" value="TreeGrafter"/>
</dbReference>
<comment type="similarity">
    <text evidence="2 5">Belongs to the acyl-CoA dehydrogenase family.</text>
</comment>
<evidence type="ECO:0000259" key="6">
    <source>
        <dbReference type="Pfam" id="PF00441"/>
    </source>
</evidence>
<evidence type="ECO:0000256" key="4">
    <source>
        <dbReference type="ARBA" id="ARBA00022827"/>
    </source>
</evidence>
<dbReference type="Pfam" id="PF00441">
    <property type="entry name" value="Acyl-CoA_dh_1"/>
    <property type="match status" value="1"/>
</dbReference>
<dbReference type="Gene3D" id="2.40.110.10">
    <property type="entry name" value="Butyryl-CoA Dehydrogenase, subunit A, domain 2"/>
    <property type="match status" value="1"/>
</dbReference>
<dbReference type="GO" id="GO:0050660">
    <property type="term" value="F:flavin adenine dinucleotide binding"/>
    <property type="evidence" value="ECO:0007669"/>
    <property type="project" value="InterPro"/>
</dbReference>
<keyword evidence="5" id="KW-0560">Oxidoreductase</keyword>
<accession>A0AAD4QVL9</accession>
<feature type="domain" description="Acyl-CoA dehydrogenase/oxidase N-terminal" evidence="8">
    <location>
        <begin position="39"/>
        <end position="111"/>
    </location>
</feature>
<dbReference type="SUPFAM" id="SSF47203">
    <property type="entry name" value="Acyl-CoA dehydrogenase C-terminal domain-like"/>
    <property type="match status" value="1"/>
</dbReference>
<reference evidence="9" key="1">
    <citation type="submission" date="2022-01" db="EMBL/GenBank/DDBJ databases">
        <title>Genome Sequence Resource for Two Populations of Ditylenchus destructor, the Migratory Endoparasitic Phytonematode.</title>
        <authorList>
            <person name="Zhang H."/>
            <person name="Lin R."/>
            <person name="Xie B."/>
        </authorList>
    </citation>
    <scope>NUCLEOTIDE SEQUENCE</scope>
    <source>
        <strain evidence="9">BazhouSP</strain>
    </source>
</reference>
<dbReference type="InterPro" id="IPR009100">
    <property type="entry name" value="AcylCoA_DH/oxidase_NM_dom_sf"/>
</dbReference>
<protein>
    <submittedName>
        <fullName evidence="9">Acyl-CoA dehydrogenase, middle domain-containing protein</fullName>
    </submittedName>
</protein>
<comment type="caution">
    <text evidence="9">The sequence shown here is derived from an EMBL/GenBank/DDBJ whole genome shotgun (WGS) entry which is preliminary data.</text>
</comment>
<dbReference type="Gene3D" id="1.10.540.10">
    <property type="entry name" value="Acyl-CoA dehydrogenase/oxidase, N-terminal domain"/>
    <property type="match status" value="1"/>
</dbReference>
<dbReference type="GO" id="GO:0005739">
    <property type="term" value="C:mitochondrion"/>
    <property type="evidence" value="ECO:0007669"/>
    <property type="project" value="TreeGrafter"/>
</dbReference>
<dbReference type="InterPro" id="IPR006091">
    <property type="entry name" value="Acyl-CoA_Oxase/DH_mid-dom"/>
</dbReference>
<gene>
    <name evidence="9" type="ORF">DdX_14495</name>
</gene>
<feature type="domain" description="Acyl-CoA dehydrogenase/oxidase C-terminal" evidence="6">
    <location>
        <begin position="239"/>
        <end position="386"/>
    </location>
</feature>
<dbReference type="PROSITE" id="PS00072">
    <property type="entry name" value="ACYL_COA_DH_1"/>
    <property type="match status" value="1"/>
</dbReference>
<dbReference type="Proteomes" id="UP001201812">
    <property type="component" value="Unassembled WGS sequence"/>
</dbReference>
<dbReference type="InterPro" id="IPR013786">
    <property type="entry name" value="AcylCoA_DH/ox_N"/>
</dbReference>
<proteinExistence type="inferred from homology"/>
<comment type="cofactor">
    <cofactor evidence="1 5">
        <name>FAD</name>
        <dbReference type="ChEBI" id="CHEBI:57692"/>
    </cofactor>
</comment>
<dbReference type="PANTHER" id="PTHR43884:SF12">
    <property type="entry name" value="ISOVALERYL-COA DEHYDROGENASE, MITOCHONDRIAL-RELATED"/>
    <property type="match status" value="1"/>
</dbReference>
<dbReference type="Pfam" id="PF02771">
    <property type="entry name" value="Acyl-CoA_dh_N"/>
    <property type="match status" value="1"/>
</dbReference>
<keyword evidence="3 5" id="KW-0285">Flavoprotein</keyword>
<dbReference type="FunFam" id="2.40.110.10:FF:000004">
    <property type="entry name" value="Isovaleryl-CoA dehydrogenase, mitochondrial"/>
    <property type="match status" value="1"/>
</dbReference>
<dbReference type="EMBL" id="JAKKPZ010000072">
    <property type="protein sequence ID" value="KAI1704131.1"/>
    <property type="molecule type" value="Genomic_DNA"/>
</dbReference>